<gene>
    <name evidence="1" type="ORF">HLB16_17975</name>
</gene>
<organism evidence="1 2">
    <name type="scientific">Cupriavidus gilardii</name>
    <dbReference type="NCBI Taxonomy" id="82541"/>
    <lineage>
        <taxon>Bacteria</taxon>
        <taxon>Pseudomonadati</taxon>
        <taxon>Pseudomonadota</taxon>
        <taxon>Betaproteobacteria</taxon>
        <taxon>Burkholderiales</taxon>
        <taxon>Burkholderiaceae</taxon>
        <taxon>Cupriavidus</taxon>
    </lineage>
</organism>
<name>A0A849BAE0_9BURK</name>
<protein>
    <recommendedName>
        <fullName evidence="3">F-box domain-containing protein</fullName>
    </recommendedName>
</protein>
<comment type="caution">
    <text evidence="1">The sequence shown here is derived from an EMBL/GenBank/DDBJ whole genome shotgun (WGS) entry which is preliminary data.</text>
</comment>
<dbReference type="RefSeq" id="WP_053820938.1">
    <property type="nucleotide sequence ID" value="NZ_BAAAEB010000035.1"/>
</dbReference>
<evidence type="ECO:0000313" key="2">
    <source>
        <dbReference type="Proteomes" id="UP000542973"/>
    </source>
</evidence>
<evidence type="ECO:0000313" key="1">
    <source>
        <dbReference type="EMBL" id="NNH12760.1"/>
    </source>
</evidence>
<proteinExistence type="predicted"/>
<dbReference type="AlphaFoldDB" id="A0A849BAE0"/>
<accession>A0A849BAE0</accession>
<dbReference type="Proteomes" id="UP000542973">
    <property type="component" value="Unassembled WGS sequence"/>
</dbReference>
<reference evidence="1 2" key="1">
    <citation type="submission" date="2020-05" db="EMBL/GenBank/DDBJ databases">
        <title>MicrobeNet Type strains.</title>
        <authorList>
            <person name="Nicholson A.C."/>
        </authorList>
    </citation>
    <scope>NUCLEOTIDE SEQUENCE [LARGE SCALE GENOMIC DNA]</scope>
    <source>
        <strain evidence="1 2">ATCC 700815</strain>
    </source>
</reference>
<evidence type="ECO:0008006" key="3">
    <source>
        <dbReference type="Google" id="ProtNLM"/>
    </source>
</evidence>
<dbReference type="EMBL" id="JABEMD010000033">
    <property type="protein sequence ID" value="NNH12760.1"/>
    <property type="molecule type" value="Genomic_DNA"/>
</dbReference>
<sequence>MPDPIAAHIPACPLPPASDQSTGPMPFVAIEAENHAEANANANADTNIDIEPDTGWHRLPAELIVHIGSFLPWQALDALGRTHRRSRQALAACTVHSRVGWRIVCVSSLSMFTRTAGELRSALLSDMQRAQALGALAGRLPSLDGRIVSAARDVLLDQIAQLAVPQRAQPLDGVMQGLARCHQSVVHQGGAWPLLTAAHTVAPARRGAALIACLRIPSLTRSAMPSVTQWIDEALALPAPDRGPLLAQVVRRFSFGSPMRTDARVQQFLRACQSLRMPNGEPAAAEQAAVLIALADALDHHLARQDGEDEAAHGLWCDLLAAAQTLRPDCALDVMAALAGPGALRGGASGPLRWAMVWQAGRRFGADPSQYARWLAALSLHHGWVQPEGTWQCLFDAAGTLPPRETGPVVAMLARGAAAAADEPKRHARWLALYQMTLAIPLPEARTAPLVGLADALLAEDAAIQDERWRLLVDAMPALPTASQARALLACIDFGTAEPFWTPCHRIMLRLPAAQRGAALSQLADRIVQLQADAHRIQAWRDIAGSVNDLPPEHRQAPWQMLLRRMNRVFERDPVGHEGARDTLADLLAGQPALARQQCLLGATSQADPRRCEWIVTQARDLPPALQAEVLARVARAARLADTRNRVAWGIDRRLAVWIDLAGAVKDLPAHYRGAPLQQLAQLLADLPADMRRTARRYFVALLRGVPPTDMPAGFAAADPFSESAVVRRVLKRPRYPLAMQAVAPKRARIDETWP</sequence>